<evidence type="ECO:0000256" key="5">
    <source>
        <dbReference type="ARBA" id="ARBA00023163"/>
    </source>
</evidence>
<keyword evidence="9" id="KW-1185">Reference proteome</keyword>
<dbReference type="InterPro" id="IPR014284">
    <property type="entry name" value="RNA_pol_sigma-70_dom"/>
</dbReference>
<feature type="domain" description="RNA polymerase sigma-70 region 2" evidence="6">
    <location>
        <begin position="25"/>
        <end position="90"/>
    </location>
</feature>
<keyword evidence="3" id="KW-0731">Sigma factor</keyword>
<dbReference type="Pfam" id="PF08281">
    <property type="entry name" value="Sigma70_r4_2"/>
    <property type="match status" value="1"/>
</dbReference>
<evidence type="ECO:0000313" key="8">
    <source>
        <dbReference type="EMBL" id="MBB6545009.1"/>
    </source>
</evidence>
<dbReference type="SUPFAM" id="SSF88946">
    <property type="entry name" value="Sigma2 domain of RNA polymerase sigma factors"/>
    <property type="match status" value="1"/>
</dbReference>
<dbReference type="RefSeq" id="WP_184426655.1">
    <property type="nucleotide sequence ID" value="NZ_AP027362.1"/>
</dbReference>
<dbReference type="InterPro" id="IPR007627">
    <property type="entry name" value="RNA_pol_sigma70_r2"/>
</dbReference>
<dbReference type="Pfam" id="PF04542">
    <property type="entry name" value="Sigma70_r2"/>
    <property type="match status" value="1"/>
</dbReference>
<evidence type="ECO:0000259" key="6">
    <source>
        <dbReference type="Pfam" id="PF04542"/>
    </source>
</evidence>
<reference evidence="8 9" key="1">
    <citation type="submission" date="2020-08" db="EMBL/GenBank/DDBJ databases">
        <title>Genomic Encyclopedia of Type Strains, Phase IV (KMG-IV): sequencing the most valuable type-strain genomes for metagenomic binning, comparative biology and taxonomic classification.</title>
        <authorList>
            <person name="Goeker M."/>
        </authorList>
    </citation>
    <scope>NUCLEOTIDE SEQUENCE [LARGE SCALE GENOMIC DNA]</scope>
    <source>
        <strain evidence="8 9">DSM 26287</strain>
    </source>
</reference>
<dbReference type="Proteomes" id="UP000537141">
    <property type="component" value="Unassembled WGS sequence"/>
</dbReference>
<dbReference type="SUPFAM" id="SSF88659">
    <property type="entry name" value="Sigma3 and sigma4 domains of RNA polymerase sigma factors"/>
    <property type="match status" value="1"/>
</dbReference>
<feature type="domain" description="RNA polymerase sigma factor 70 region 4 type 2" evidence="7">
    <location>
        <begin position="116"/>
        <end position="166"/>
    </location>
</feature>
<sequence>MEQAKIDLLVIEMQQGSEAAFKEIFDYFQPSLVRFSYKVCCNEQMAKDAVQNSWLKVTKSIGKLKDPRAFKSWLYQMVRWQSIDLVKKAANDPLEFTEQDASSVSQHTGVEEMQSSLLALINLLPEIDRQAIYLFYLEEMKIKEIATILSTPEGTIKSRLNRARNMLKVKIEQLGE</sequence>
<dbReference type="Gene3D" id="1.10.10.10">
    <property type="entry name" value="Winged helix-like DNA-binding domain superfamily/Winged helix DNA-binding domain"/>
    <property type="match status" value="1"/>
</dbReference>
<dbReference type="InterPro" id="IPR013249">
    <property type="entry name" value="RNA_pol_sigma70_r4_t2"/>
</dbReference>
<dbReference type="NCBIfam" id="TIGR02937">
    <property type="entry name" value="sigma70-ECF"/>
    <property type="match status" value="1"/>
</dbReference>
<dbReference type="InterPro" id="IPR039425">
    <property type="entry name" value="RNA_pol_sigma-70-like"/>
</dbReference>
<dbReference type="AlphaFoldDB" id="A0A7X0TVB8"/>
<evidence type="ECO:0000256" key="4">
    <source>
        <dbReference type="ARBA" id="ARBA00023125"/>
    </source>
</evidence>
<comment type="caution">
    <text evidence="8">The sequence shown here is derived from an EMBL/GenBank/DDBJ whole genome shotgun (WGS) entry which is preliminary data.</text>
</comment>
<dbReference type="CDD" id="cd06171">
    <property type="entry name" value="Sigma70_r4"/>
    <property type="match status" value="1"/>
</dbReference>
<dbReference type="Gene3D" id="1.10.1740.10">
    <property type="match status" value="1"/>
</dbReference>
<dbReference type="InterPro" id="IPR013325">
    <property type="entry name" value="RNA_pol_sigma_r2"/>
</dbReference>
<evidence type="ECO:0000256" key="3">
    <source>
        <dbReference type="ARBA" id="ARBA00023082"/>
    </source>
</evidence>
<dbReference type="EMBL" id="JACHHU010000043">
    <property type="protein sequence ID" value="MBB6545009.1"/>
    <property type="molecule type" value="Genomic_DNA"/>
</dbReference>
<proteinExistence type="inferred from homology"/>
<dbReference type="PANTHER" id="PTHR43133:SF8">
    <property type="entry name" value="RNA POLYMERASE SIGMA FACTOR HI_1459-RELATED"/>
    <property type="match status" value="1"/>
</dbReference>
<evidence type="ECO:0000259" key="7">
    <source>
        <dbReference type="Pfam" id="PF08281"/>
    </source>
</evidence>
<gene>
    <name evidence="8" type="ORF">HNQ55_003545</name>
</gene>
<keyword evidence="2" id="KW-0805">Transcription regulation</keyword>
<keyword evidence="5" id="KW-0804">Transcription</keyword>
<dbReference type="GO" id="GO:0016987">
    <property type="term" value="F:sigma factor activity"/>
    <property type="evidence" value="ECO:0007669"/>
    <property type="project" value="UniProtKB-KW"/>
</dbReference>
<protein>
    <submittedName>
        <fullName evidence="8">RNA polymerase sigma-70 factor (ECF subfamily)</fullName>
    </submittedName>
</protein>
<dbReference type="PANTHER" id="PTHR43133">
    <property type="entry name" value="RNA POLYMERASE ECF-TYPE SIGMA FACTO"/>
    <property type="match status" value="1"/>
</dbReference>
<dbReference type="GO" id="GO:0006352">
    <property type="term" value="P:DNA-templated transcription initiation"/>
    <property type="evidence" value="ECO:0007669"/>
    <property type="project" value="InterPro"/>
</dbReference>
<dbReference type="InterPro" id="IPR013324">
    <property type="entry name" value="RNA_pol_sigma_r3/r4-like"/>
</dbReference>
<comment type="similarity">
    <text evidence="1">Belongs to the sigma-70 factor family. ECF subfamily.</text>
</comment>
<name>A0A7X0TVB8_9GAMM</name>
<evidence type="ECO:0000256" key="1">
    <source>
        <dbReference type="ARBA" id="ARBA00010641"/>
    </source>
</evidence>
<evidence type="ECO:0000313" key="9">
    <source>
        <dbReference type="Proteomes" id="UP000537141"/>
    </source>
</evidence>
<accession>A0A7X0TVB8</accession>
<evidence type="ECO:0000256" key="2">
    <source>
        <dbReference type="ARBA" id="ARBA00023015"/>
    </source>
</evidence>
<organism evidence="8 9">
    <name type="scientific">Thalassotalea piscium</name>
    <dbReference type="NCBI Taxonomy" id="1230533"/>
    <lineage>
        <taxon>Bacteria</taxon>
        <taxon>Pseudomonadati</taxon>
        <taxon>Pseudomonadota</taxon>
        <taxon>Gammaproteobacteria</taxon>
        <taxon>Alteromonadales</taxon>
        <taxon>Colwelliaceae</taxon>
        <taxon>Thalassotalea</taxon>
    </lineage>
</organism>
<dbReference type="InterPro" id="IPR036388">
    <property type="entry name" value="WH-like_DNA-bd_sf"/>
</dbReference>
<dbReference type="GO" id="GO:0003677">
    <property type="term" value="F:DNA binding"/>
    <property type="evidence" value="ECO:0007669"/>
    <property type="project" value="UniProtKB-KW"/>
</dbReference>
<keyword evidence="4" id="KW-0238">DNA-binding</keyword>